<dbReference type="Proteomes" id="UP000601171">
    <property type="component" value="Unassembled WGS sequence"/>
</dbReference>
<dbReference type="Gene3D" id="3.30.2220.20">
    <property type="entry name" value="Phage tail assembly chaperone gp13-like"/>
    <property type="match status" value="1"/>
</dbReference>
<proteinExistence type="predicted"/>
<dbReference type="AlphaFoldDB" id="A0A926IE90"/>
<reference evidence="1" key="1">
    <citation type="submission" date="2020-08" db="EMBL/GenBank/DDBJ databases">
        <title>Genome public.</title>
        <authorList>
            <person name="Liu C."/>
            <person name="Sun Q."/>
        </authorList>
    </citation>
    <scope>NUCLEOTIDE SEQUENCE</scope>
    <source>
        <strain evidence="1">BX21</strain>
    </source>
</reference>
<dbReference type="RefSeq" id="WP_262428584.1">
    <property type="nucleotide sequence ID" value="NZ_JACRTG010000008.1"/>
</dbReference>
<comment type="caution">
    <text evidence="1">The sequence shown here is derived from an EMBL/GenBank/DDBJ whole genome shotgun (WGS) entry which is preliminary data.</text>
</comment>
<protein>
    <submittedName>
        <fullName evidence="1">Uncharacterized protein</fullName>
    </submittedName>
</protein>
<dbReference type="InterPro" id="IPR038556">
    <property type="entry name" value="TAC_Gp13-like_sf"/>
</dbReference>
<evidence type="ECO:0000313" key="2">
    <source>
        <dbReference type="Proteomes" id="UP000601171"/>
    </source>
</evidence>
<evidence type="ECO:0000313" key="1">
    <source>
        <dbReference type="EMBL" id="MBC8587112.1"/>
    </source>
</evidence>
<name>A0A926IE90_9FIRM</name>
<accession>A0A926IE90</accession>
<organism evidence="1 2">
    <name type="scientific">Paratissierella segnis</name>
    <dbReference type="NCBI Taxonomy" id="2763679"/>
    <lineage>
        <taxon>Bacteria</taxon>
        <taxon>Bacillati</taxon>
        <taxon>Bacillota</taxon>
        <taxon>Tissierellia</taxon>
        <taxon>Tissierellales</taxon>
        <taxon>Tissierellaceae</taxon>
        <taxon>Paratissierella</taxon>
    </lineage>
</organism>
<keyword evidence="2" id="KW-1185">Reference proteome</keyword>
<sequence length="132" mass="15020">MALLSRSQILEAQDIKTKKINVPEWGGEIMIKQLSAKENDDIVMNMVNVKKMAAKQLSKKSNENYEEAVNEVAIKNQKIMMIVKSVVDENMKQLFTEADIELLATKNTSVIEKVYAEIVEFNDSVLEDNKKN</sequence>
<dbReference type="EMBL" id="JACRTG010000008">
    <property type="protein sequence ID" value="MBC8587112.1"/>
    <property type="molecule type" value="Genomic_DNA"/>
</dbReference>
<gene>
    <name evidence="1" type="ORF">H8707_02495</name>
</gene>